<accession>A0AB33KF46</accession>
<sequence>MWLHGRGGAEHRATDTRDQFVELLQAGHRAVGDADVPVGGAVTCGGAHARMDNIAVTEIDSLYATTHGSPDPRVKALALQMT</sequence>
<dbReference type="KEGG" id="stcm:SCMC78_20450"/>
<organism evidence="1">
    <name type="scientific">Streptomyces sp. CMC78</name>
    <dbReference type="NCBI Taxonomy" id="3231512"/>
    <lineage>
        <taxon>Bacteria</taxon>
        <taxon>Bacillati</taxon>
        <taxon>Actinomycetota</taxon>
        <taxon>Actinomycetes</taxon>
        <taxon>Kitasatosporales</taxon>
        <taxon>Streptomycetaceae</taxon>
        <taxon>Streptomyces</taxon>
    </lineage>
</organism>
<evidence type="ECO:0000313" key="1">
    <source>
        <dbReference type="EMBL" id="BFP52238.1"/>
    </source>
</evidence>
<dbReference type="AlphaFoldDB" id="A0AB33KF46"/>
<proteinExistence type="predicted"/>
<protein>
    <submittedName>
        <fullName evidence="1">Uncharacterized protein</fullName>
    </submittedName>
</protein>
<dbReference type="EMBL" id="AP035884">
    <property type="protein sequence ID" value="BFP52238.1"/>
    <property type="molecule type" value="Genomic_DNA"/>
</dbReference>
<name>A0AB33KF46_9ACTN</name>
<reference evidence="1" key="1">
    <citation type="submission" date="2024-07" db="EMBL/GenBank/DDBJ databases">
        <title>Complete genome sequences of cellulolytic bacteria, Kitasatospora sp. CMC57 and Streptomyces sp. CMC78, isolated from Japanese agricultural soil.</title>
        <authorList>
            <person name="Hashimoto T."/>
            <person name="Ito M."/>
            <person name="Iwamoto M."/>
            <person name="Fukahori D."/>
            <person name="Shoda T."/>
            <person name="Sakoda M."/>
            <person name="Morohoshi T."/>
            <person name="Mitsuboshi M."/>
            <person name="Nishizawa T."/>
        </authorList>
    </citation>
    <scope>NUCLEOTIDE SEQUENCE</scope>
    <source>
        <strain evidence="1">CMC78</strain>
    </source>
</reference>
<gene>
    <name evidence="1" type="ORF">SCMC78_20450</name>
</gene>